<dbReference type="Proteomes" id="UP000675747">
    <property type="component" value="Unassembled WGS sequence"/>
</dbReference>
<dbReference type="AlphaFoldDB" id="A0AAP2C8T5"/>
<dbReference type="Pfam" id="PF25954">
    <property type="entry name" value="Beta-barrel_RND_2"/>
    <property type="match status" value="1"/>
</dbReference>
<keyword evidence="7" id="KW-0732">Signal</keyword>
<feature type="chain" id="PRO_5042902948" evidence="7">
    <location>
        <begin position="24"/>
        <end position="385"/>
    </location>
</feature>
<keyword evidence="4" id="KW-0105">Cadmium resistance</keyword>
<dbReference type="GO" id="GO:1990281">
    <property type="term" value="C:efflux pump complex"/>
    <property type="evidence" value="ECO:0007669"/>
    <property type="project" value="TreeGrafter"/>
</dbReference>
<evidence type="ECO:0000259" key="9">
    <source>
        <dbReference type="Pfam" id="PF25954"/>
    </source>
</evidence>
<dbReference type="PANTHER" id="PTHR30469">
    <property type="entry name" value="MULTIDRUG RESISTANCE PROTEIN MDTA"/>
    <property type="match status" value="1"/>
</dbReference>
<evidence type="ECO:0000259" key="8">
    <source>
        <dbReference type="Pfam" id="PF25917"/>
    </source>
</evidence>
<evidence type="ECO:0000259" key="10">
    <source>
        <dbReference type="Pfam" id="PF25989"/>
    </source>
</evidence>
<accession>A0AAP2C8T5</accession>
<dbReference type="SUPFAM" id="SSF111369">
    <property type="entry name" value="HlyD-like secretion proteins"/>
    <property type="match status" value="1"/>
</dbReference>
<dbReference type="EMBL" id="JAGQFT020000001">
    <property type="protein sequence ID" value="MBS7455989.1"/>
    <property type="molecule type" value="Genomic_DNA"/>
</dbReference>
<feature type="signal peptide" evidence="7">
    <location>
        <begin position="1"/>
        <end position="23"/>
    </location>
</feature>
<dbReference type="Gene3D" id="2.40.50.100">
    <property type="match status" value="1"/>
</dbReference>
<dbReference type="InterPro" id="IPR058637">
    <property type="entry name" value="YknX-like_C"/>
</dbReference>
<evidence type="ECO:0000313" key="12">
    <source>
        <dbReference type="Proteomes" id="UP000675747"/>
    </source>
</evidence>
<protein>
    <submittedName>
        <fullName evidence="11">Efflux RND transporter periplasmic adaptor subunit</fullName>
    </submittedName>
</protein>
<gene>
    <name evidence="11" type="ORF">KB893_002425</name>
</gene>
<evidence type="ECO:0000256" key="7">
    <source>
        <dbReference type="SAM" id="SignalP"/>
    </source>
</evidence>
<dbReference type="FunFam" id="2.40.420.20:FF:000006">
    <property type="entry name" value="RND family efflux transporter MFP subunit"/>
    <property type="match status" value="1"/>
</dbReference>
<dbReference type="NCBIfam" id="TIGR01730">
    <property type="entry name" value="RND_mfp"/>
    <property type="match status" value="1"/>
</dbReference>
<dbReference type="PANTHER" id="PTHR30469:SF38">
    <property type="entry name" value="HLYD FAMILY SECRETION PROTEIN"/>
    <property type="match status" value="1"/>
</dbReference>
<keyword evidence="2" id="KW-0813">Transport</keyword>
<evidence type="ECO:0000313" key="11">
    <source>
        <dbReference type="EMBL" id="MBS7455989.1"/>
    </source>
</evidence>
<organism evidence="11 12">
    <name type="scientific">Coralloluteibacterium stylophorae</name>
    <dbReference type="NCBI Taxonomy" id="1776034"/>
    <lineage>
        <taxon>Bacteria</taxon>
        <taxon>Pseudomonadati</taxon>
        <taxon>Pseudomonadota</taxon>
        <taxon>Gammaproteobacteria</taxon>
        <taxon>Lysobacterales</taxon>
        <taxon>Lysobacteraceae</taxon>
        <taxon>Coralloluteibacterium</taxon>
    </lineage>
</organism>
<evidence type="ECO:0000256" key="6">
    <source>
        <dbReference type="SAM" id="MobiDB-lite"/>
    </source>
</evidence>
<comment type="function">
    <text evidence="5">CzcA and CzcB together would act in zinc efflux nearly as effectively as the complete czc efflux system (CzcABC). The CzcB protein is thought to funnel zinc cations to the CzcA transport protein.</text>
</comment>
<evidence type="ECO:0000256" key="1">
    <source>
        <dbReference type="ARBA" id="ARBA00009477"/>
    </source>
</evidence>
<feature type="domain" description="Multidrug resistance protein MdtA-like barrel-sandwich hybrid" evidence="8">
    <location>
        <begin position="81"/>
        <end position="206"/>
    </location>
</feature>
<dbReference type="GO" id="GO:0046686">
    <property type="term" value="P:response to cadmium ion"/>
    <property type="evidence" value="ECO:0007669"/>
    <property type="project" value="UniProtKB-KW"/>
</dbReference>
<dbReference type="InterPro" id="IPR006143">
    <property type="entry name" value="RND_pump_MFP"/>
</dbReference>
<feature type="domain" description="YknX-like C-terminal permuted SH3-like" evidence="10">
    <location>
        <begin position="291"/>
        <end position="358"/>
    </location>
</feature>
<dbReference type="InterPro" id="IPR058625">
    <property type="entry name" value="MdtA-like_BSH"/>
</dbReference>
<dbReference type="GO" id="GO:0015562">
    <property type="term" value="F:efflux transmembrane transporter activity"/>
    <property type="evidence" value="ECO:0007669"/>
    <property type="project" value="TreeGrafter"/>
</dbReference>
<keyword evidence="3" id="KW-0862">Zinc</keyword>
<proteinExistence type="inferred from homology"/>
<dbReference type="FunFam" id="2.40.30.170:FF:000010">
    <property type="entry name" value="Efflux RND transporter periplasmic adaptor subunit"/>
    <property type="match status" value="1"/>
</dbReference>
<dbReference type="Pfam" id="PF25989">
    <property type="entry name" value="YknX_C"/>
    <property type="match status" value="1"/>
</dbReference>
<evidence type="ECO:0000256" key="4">
    <source>
        <dbReference type="ARBA" id="ARBA00043263"/>
    </source>
</evidence>
<reference evidence="11 12" key="1">
    <citation type="journal article" date="2021" name="Microbiol. Resour. Announc.">
        <title>Draft Genome Sequence of Coralloluteibacterium stylophorae LMG 29479T.</title>
        <authorList>
            <person name="Karlyshev A.V."/>
            <person name="Kudryashova E.B."/>
            <person name="Ariskina E.V."/>
            <person name="Conroy A.P."/>
            <person name="Abidueva E.Y."/>
        </authorList>
    </citation>
    <scope>NUCLEOTIDE SEQUENCE [LARGE SCALE GENOMIC DNA]</scope>
    <source>
        <strain evidence="11 12">LMG 29479</strain>
    </source>
</reference>
<dbReference type="Pfam" id="PF25917">
    <property type="entry name" value="BSH_RND"/>
    <property type="match status" value="1"/>
</dbReference>
<feature type="region of interest" description="Disordered" evidence="6">
    <location>
        <begin position="362"/>
        <end position="385"/>
    </location>
</feature>
<evidence type="ECO:0000256" key="3">
    <source>
        <dbReference type="ARBA" id="ARBA00022833"/>
    </source>
</evidence>
<dbReference type="Gene3D" id="1.10.287.470">
    <property type="entry name" value="Helix hairpin bin"/>
    <property type="match status" value="1"/>
</dbReference>
<dbReference type="Gene3D" id="2.40.30.170">
    <property type="match status" value="1"/>
</dbReference>
<name>A0AAP2C8T5_9GAMM</name>
<sequence length="385" mass="40521">MNAHALPLRRAALVLAGVLLLSACGGSDEKAADAASETPAAGAEAPAAQPEAVPVETARAAEREIAASYTTTAALEAPGEAQVVAKTSGVLLELMAEEGDRVKRGQVLARIDPDRPRLEVARTEAAMRKLEANYARSQQLADKRLVSADANEQLRYDLASARAAWEMAKLELSYTQIEAPIDGVIAQRMVKRGNLIQLNSALFRIVDDSRLDAVLNVPERELAILEPGQTVLLRADALPGEVFEGKVDRISPVIDAGSGTFRVTCAFDAGQALRPGMFGRVEVIYDRRDDVLTIPRSALLEEGGEPAVFVVRDGKAVRTPVEIGHSGSDYVEVRSGVEAGASVVTAGKLAIRDGAAVETLPMDDGARTAAATPSAEGNGGGAVRQ</sequence>
<keyword evidence="12" id="KW-1185">Reference proteome</keyword>
<evidence type="ECO:0000256" key="2">
    <source>
        <dbReference type="ARBA" id="ARBA00022448"/>
    </source>
</evidence>
<dbReference type="RefSeq" id="WP_213173390.1">
    <property type="nucleotide sequence ID" value="NZ_JAGQFT020000001.1"/>
</dbReference>
<evidence type="ECO:0000256" key="5">
    <source>
        <dbReference type="ARBA" id="ARBA00058766"/>
    </source>
</evidence>
<feature type="domain" description="CusB-like beta-barrel" evidence="9">
    <location>
        <begin position="215"/>
        <end position="283"/>
    </location>
</feature>
<dbReference type="Gene3D" id="2.40.420.20">
    <property type="match status" value="1"/>
</dbReference>
<comment type="caution">
    <text evidence="11">The sequence shown here is derived from an EMBL/GenBank/DDBJ whole genome shotgun (WGS) entry which is preliminary data.</text>
</comment>
<dbReference type="InterPro" id="IPR058792">
    <property type="entry name" value="Beta-barrel_RND_2"/>
</dbReference>
<comment type="similarity">
    <text evidence="1">Belongs to the membrane fusion protein (MFP) (TC 8.A.1) family.</text>
</comment>